<keyword evidence="9 19" id="KW-0808">Transferase</keyword>
<evidence type="ECO:0000256" key="3">
    <source>
        <dbReference type="ARBA" id="ARBA00004663"/>
    </source>
</evidence>
<evidence type="ECO:0000256" key="8">
    <source>
        <dbReference type="ARBA" id="ARBA00022573"/>
    </source>
</evidence>
<comment type="catalytic activity">
    <reaction evidence="17 19">
        <text>alpha-ribazole + adenosylcob(III)inamide-GDP = adenosylcob(III)alamin + GMP + H(+)</text>
        <dbReference type="Rhea" id="RHEA:16049"/>
        <dbReference type="ChEBI" id="CHEBI:10329"/>
        <dbReference type="ChEBI" id="CHEBI:15378"/>
        <dbReference type="ChEBI" id="CHEBI:18408"/>
        <dbReference type="ChEBI" id="CHEBI:58115"/>
        <dbReference type="ChEBI" id="CHEBI:60487"/>
        <dbReference type="EC" id="2.7.8.26"/>
    </reaction>
</comment>
<name>A0A8D5JR94_9BACT</name>
<dbReference type="AlphaFoldDB" id="A0A8D5JR94"/>
<proteinExistence type="inferred from homology"/>
<keyword evidence="21" id="KW-1185">Reference proteome</keyword>
<evidence type="ECO:0000256" key="16">
    <source>
        <dbReference type="ARBA" id="ARBA00032853"/>
    </source>
</evidence>
<comment type="similarity">
    <text evidence="4 19">Belongs to the CobS family.</text>
</comment>
<evidence type="ECO:0000313" key="20">
    <source>
        <dbReference type="EMBL" id="BCL60831.1"/>
    </source>
</evidence>
<evidence type="ECO:0000256" key="2">
    <source>
        <dbReference type="ARBA" id="ARBA00004651"/>
    </source>
</evidence>
<evidence type="ECO:0000256" key="7">
    <source>
        <dbReference type="ARBA" id="ARBA00022475"/>
    </source>
</evidence>
<reference evidence="20" key="1">
    <citation type="submission" date="2020-09" db="EMBL/GenBank/DDBJ databases">
        <title>Desulfogranum mesoprofundum gen. nov., sp. nov., a novel mesophilic, sulfate-reducing chemolithoautotroph isolated from a deep-sea hydrothermal vent chimney in the Suiyo Seamount.</title>
        <authorList>
            <person name="Hashimoto Y."/>
            <person name="Nakagawa S."/>
        </authorList>
    </citation>
    <scope>NUCLEOTIDE SEQUENCE</scope>
    <source>
        <strain evidence="20">KT2</strain>
    </source>
</reference>
<evidence type="ECO:0000256" key="18">
    <source>
        <dbReference type="ARBA" id="ARBA00049504"/>
    </source>
</evidence>
<comment type="catalytic activity">
    <reaction evidence="18 19">
        <text>alpha-ribazole 5'-phosphate + adenosylcob(III)inamide-GDP = adenosylcob(III)alamin 5'-phosphate + GMP + H(+)</text>
        <dbReference type="Rhea" id="RHEA:23560"/>
        <dbReference type="ChEBI" id="CHEBI:15378"/>
        <dbReference type="ChEBI" id="CHEBI:57918"/>
        <dbReference type="ChEBI" id="CHEBI:58115"/>
        <dbReference type="ChEBI" id="CHEBI:60487"/>
        <dbReference type="ChEBI" id="CHEBI:60493"/>
        <dbReference type="EC" id="2.7.8.26"/>
    </reaction>
</comment>
<evidence type="ECO:0000256" key="15">
    <source>
        <dbReference type="ARBA" id="ARBA00032605"/>
    </source>
</evidence>
<dbReference type="GO" id="GO:0009236">
    <property type="term" value="P:cobalamin biosynthetic process"/>
    <property type="evidence" value="ECO:0007669"/>
    <property type="project" value="UniProtKB-UniRule"/>
</dbReference>
<evidence type="ECO:0000256" key="19">
    <source>
        <dbReference type="HAMAP-Rule" id="MF_00719"/>
    </source>
</evidence>
<gene>
    <name evidence="19" type="primary">cobS</name>
    <name evidence="20" type="ORF">DGMP_15240</name>
</gene>
<feature type="transmembrane region" description="Helical" evidence="19">
    <location>
        <begin position="36"/>
        <end position="60"/>
    </location>
</feature>
<dbReference type="KEGG" id="dbk:DGMP_15240"/>
<dbReference type="Pfam" id="PF02654">
    <property type="entry name" value="CobS"/>
    <property type="match status" value="1"/>
</dbReference>
<dbReference type="GO" id="GO:0051073">
    <property type="term" value="F:adenosylcobinamide-GDP ribazoletransferase activity"/>
    <property type="evidence" value="ECO:0007669"/>
    <property type="project" value="UniProtKB-UniRule"/>
</dbReference>
<dbReference type="UniPathway" id="UPA00148">
    <property type="reaction ID" value="UER00238"/>
</dbReference>
<keyword evidence="10 19" id="KW-0812">Transmembrane</keyword>
<dbReference type="PANTHER" id="PTHR34148">
    <property type="entry name" value="ADENOSYLCOBINAMIDE-GDP RIBAZOLETRANSFERASE"/>
    <property type="match status" value="1"/>
</dbReference>
<evidence type="ECO:0000256" key="13">
    <source>
        <dbReference type="ARBA" id="ARBA00023136"/>
    </source>
</evidence>
<dbReference type="HAMAP" id="MF_00719">
    <property type="entry name" value="CobS"/>
    <property type="match status" value="1"/>
</dbReference>
<sequence length="237" mass="26134">MRSFFIPFFTAIRFLTLFPVSWKVEKDGDYFPASLYFFPAVGGIIGILGFFLARILLVVFPVEVAAVAILGFLAFVSGCLHLDGLADSGDGLLSARPRERALEIMKDSRTGSMGVVVVVFLLLGKYSALVAMDNQQFCKAVFFMPLAGRCFIVFAMSLQRYARKEGGLGQLFYSGMSRKAAVPAGCILAGCLLLIAGPVRFNVFMLTVFPTFFMFIYMCNKKLGELPETHLEHSVKL</sequence>
<dbReference type="EC" id="2.7.8.26" evidence="5 19"/>
<dbReference type="InterPro" id="IPR003805">
    <property type="entry name" value="CobS"/>
</dbReference>
<evidence type="ECO:0000256" key="11">
    <source>
        <dbReference type="ARBA" id="ARBA00022842"/>
    </source>
</evidence>
<dbReference type="EMBL" id="AP024086">
    <property type="protein sequence ID" value="BCL60831.1"/>
    <property type="molecule type" value="Genomic_DNA"/>
</dbReference>
<keyword evidence="8 19" id="KW-0169">Cobalamin biosynthesis</keyword>
<accession>A0A8D5JR94</accession>
<keyword evidence="12 19" id="KW-1133">Transmembrane helix</keyword>
<evidence type="ECO:0000256" key="1">
    <source>
        <dbReference type="ARBA" id="ARBA00001946"/>
    </source>
</evidence>
<keyword evidence="13 19" id="KW-0472">Membrane</keyword>
<evidence type="ECO:0000256" key="6">
    <source>
        <dbReference type="ARBA" id="ARBA00015850"/>
    </source>
</evidence>
<comment type="pathway">
    <text evidence="3 19">Cofactor biosynthesis; adenosylcobalamin biosynthesis; adenosylcobalamin from cob(II)yrinate a,c-diamide: step 7/7.</text>
</comment>
<evidence type="ECO:0000313" key="21">
    <source>
        <dbReference type="Proteomes" id="UP000826725"/>
    </source>
</evidence>
<dbReference type="GO" id="GO:0005886">
    <property type="term" value="C:plasma membrane"/>
    <property type="evidence" value="ECO:0007669"/>
    <property type="project" value="UniProtKB-SubCell"/>
</dbReference>
<evidence type="ECO:0000256" key="17">
    <source>
        <dbReference type="ARBA" id="ARBA00048623"/>
    </source>
</evidence>
<comment type="subcellular location">
    <subcellularLocation>
        <location evidence="2 19">Cell membrane</location>
        <topology evidence="2 19">Multi-pass membrane protein</topology>
    </subcellularLocation>
</comment>
<evidence type="ECO:0000256" key="12">
    <source>
        <dbReference type="ARBA" id="ARBA00022989"/>
    </source>
</evidence>
<feature type="transmembrane region" description="Helical" evidence="19">
    <location>
        <begin position="66"/>
        <end position="86"/>
    </location>
</feature>
<feature type="transmembrane region" description="Helical" evidence="19">
    <location>
        <begin position="107"/>
        <end position="128"/>
    </location>
</feature>
<keyword evidence="11 19" id="KW-0460">Magnesium</keyword>
<organism evidence="20 21">
    <name type="scientific">Desulfomarina profundi</name>
    <dbReference type="NCBI Taxonomy" id="2772557"/>
    <lineage>
        <taxon>Bacteria</taxon>
        <taxon>Pseudomonadati</taxon>
        <taxon>Thermodesulfobacteriota</taxon>
        <taxon>Desulfobulbia</taxon>
        <taxon>Desulfobulbales</taxon>
        <taxon>Desulfobulbaceae</taxon>
        <taxon>Desulfomarina</taxon>
    </lineage>
</organism>
<evidence type="ECO:0000256" key="5">
    <source>
        <dbReference type="ARBA" id="ARBA00013200"/>
    </source>
</evidence>
<dbReference type="Proteomes" id="UP000826725">
    <property type="component" value="Chromosome"/>
</dbReference>
<feature type="transmembrane region" description="Helical" evidence="19">
    <location>
        <begin position="180"/>
        <end position="197"/>
    </location>
</feature>
<evidence type="ECO:0000256" key="9">
    <source>
        <dbReference type="ARBA" id="ARBA00022679"/>
    </source>
</evidence>
<protein>
    <recommendedName>
        <fullName evidence="6 19">Adenosylcobinamide-GDP ribazoletransferase</fullName>
        <ecNumber evidence="5 19">2.7.8.26</ecNumber>
    </recommendedName>
    <alternativeName>
        <fullName evidence="16 19">Cobalamin synthase</fullName>
    </alternativeName>
    <alternativeName>
        <fullName evidence="15 19">Cobalamin-5'-phosphate synthase</fullName>
    </alternativeName>
</protein>
<comment type="function">
    <text evidence="14 19">Joins adenosylcobinamide-GDP and alpha-ribazole to generate adenosylcobalamin (Ado-cobalamin). Also synthesizes adenosylcobalamin 5'-phosphate from adenosylcobinamide-GDP and alpha-ribazole 5'-phosphate.</text>
</comment>
<keyword evidence="7 19" id="KW-1003">Cell membrane</keyword>
<dbReference type="RefSeq" id="WP_228856919.1">
    <property type="nucleotide sequence ID" value="NZ_AP024086.1"/>
</dbReference>
<comment type="cofactor">
    <cofactor evidence="1 19">
        <name>Mg(2+)</name>
        <dbReference type="ChEBI" id="CHEBI:18420"/>
    </cofactor>
</comment>
<evidence type="ECO:0000256" key="4">
    <source>
        <dbReference type="ARBA" id="ARBA00010561"/>
    </source>
</evidence>
<evidence type="ECO:0000256" key="10">
    <source>
        <dbReference type="ARBA" id="ARBA00022692"/>
    </source>
</evidence>
<dbReference type="GO" id="GO:0008818">
    <property type="term" value="F:cobalamin 5'-phosphate synthase activity"/>
    <property type="evidence" value="ECO:0007669"/>
    <property type="project" value="UniProtKB-UniRule"/>
</dbReference>
<dbReference type="PANTHER" id="PTHR34148:SF1">
    <property type="entry name" value="ADENOSYLCOBINAMIDE-GDP RIBAZOLETRANSFERASE"/>
    <property type="match status" value="1"/>
</dbReference>
<evidence type="ECO:0000256" key="14">
    <source>
        <dbReference type="ARBA" id="ARBA00025228"/>
    </source>
</evidence>
<feature type="transmembrane region" description="Helical" evidence="19">
    <location>
        <begin position="140"/>
        <end position="159"/>
    </location>
</feature>
<feature type="transmembrane region" description="Helical" evidence="19">
    <location>
        <begin position="203"/>
        <end position="220"/>
    </location>
</feature>